<dbReference type="AlphaFoldDB" id="A0A0B8QI27"/>
<comment type="caution">
    <text evidence="1">The sequence shown here is derived from an EMBL/GenBank/DDBJ whole genome shotgun (WGS) entry which is preliminary data.</text>
</comment>
<evidence type="ECO:0000313" key="2">
    <source>
        <dbReference type="Proteomes" id="UP000031666"/>
    </source>
</evidence>
<dbReference type="EMBL" id="BBSC01000002">
    <property type="protein sequence ID" value="GAM74249.1"/>
    <property type="molecule type" value="Genomic_DNA"/>
</dbReference>
<organism evidence="1 2">
    <name type="scientific">Vibrio ishigakensis</name>
    <dbReference type="NCBI Taxonomy" id="1481914"/>
    <lineage>
        <taxon>Bacteria</taxon>
        <taxon>Pseudomonadati</taxon>
        <taxon>Pseudomonadota</taxon>
        <taxon>Gammaproteobacteria</taxon>
        <taxon>Vibrionales</taxon>
        <taxon>Vibrionaceae</taxon>
        <taxon>Vibrio</taxon>
    </lineage>
</organism>
<protein>
    <submittedName>
        <fullName evidence="1">Uncharacterized protein</fullName>
    </submittedName>
</protein>
<gene>
    <name evidence="1" type="ORF">JCM19241_5445</name>
</gene>
<reference evidence="1 2" key="2">
    <citation type="submission" date="2015-01" db="EMBL/GenBank/DDBJ databases">
        <authorList>
            <consortium name="NBRP consortium"/>
            <person name="Sawabe T."/>
            <person name="Meirelles P."/>
            <person name="Feng G."/>
            <person name="Sayaka M."/>
            <person name="Hattori M."/>
            <person name="Ohkuma M."/>
        </authorList>
    </citation>
    <scope>NUCLEOTIDE SEQUENCE [LARGE SCALE GENOMIC DNA]</scope>
    <source>
        <strain evidence="2">JCM 19241</strain>
    </source>
</reference>
<reference evidence="1 2" key="1">
    <citation type="submission" date="2015-01" db="EMBL/GenBank/DDBJ databases">
        <title>Vibrio sp. C94 JCM 19241 whole genome shotgun sequence.</title>
        <authorList>
            <person name="Sawabe T."/>
            <person name="Meirelles P."/>
            <person name="Feng G."/>
            <person name="Sayaka M."/>
            <person name="Hattori M."/>
            <person name="Ohkuma M."/>
        </authorList>
    </citation>
    <scope>NUCLEOTIDE SEQUENCE [LARGE SCALE GENOMIC DNA]</scope>
    <source>
        <strain evidence="2">JCM 19241</strain>
    </source>
</reference>
<sequence>MESSTSKTLGLIKHPYLIREFGSDQSEFLCSSSASLV</sequence>
<evidence type="ECO:0000313" key="1">
    <source>
        <dbReference type="EMBL" id="GAM74249.1"/>
    </source>
</evidence>
<name>A0A0B8QI27_9VIBR</name>
<accession>A0A0B8QI27</accession>
<dbReference type="Proteomes" id="UP000031666">
    <property type="component" value="Unassembled WGS sequence"/>
</dbReference>
<proteinExistence type="predicted"/>